<evidence type="ECO:0000313" key="1">
    <source>
        <dbReference type="EMBL" id="KKM25301.1"/>
    </source>
</evidence>
<reference evidence="1" key="1">
    <citation type="journal article" date="2015" name="Nature">
        <title>Complex archaea that bridge the gap between prokaryotes and eukaryotes.</title>
        <authorList>
            <person name="Spang A."/>
            <person name="Saw J.H."/>
            <person name="Jorgensen S.L."/>
            <person name="Zaremba-Niedzwiedzka K."/>
            <person name="Martijn J."/>
            <person name="Lind A.E."/>
            <person name="van Eijk R."/>
            <person name="Schleper C."/>
            <person name="Guy L."/>
            <person name="Ettema T.J."/>
        </authorList>
    </citation>
    <scope>NUCLEOTIDE SEQUENCE</scope>
</reference>
<proteinExistence type="predicted"/>
<name>A0A0F9ICJ0_9ZZZZ</name>
<organism evidence="1">
    <name type="scientific">marine sediment metagenome</name>
    <dbReference type="NCBI Taxonomy" id="412755"/>
    <lineage>
        <taxon>unclassified sequences</taxon>
        <taxon>metagenomes</taxon>
        <taxon>ecological metagenomes</taxon>
    </lineage>
</organism>
<accession>A0A0F9ICJ0</accession>
<protein>
    <submittedName>
        <fullName evidence="1">Uncharacterized protein</fullName>
    </submittedName>
</protein>
<dbReference type="EMBL" id="LAZR01012745">
    <property type="protein sequence ID" value="KKM25301.1"/>
    <property type="molecule type" value="Genomic_DNA"/>
</dbReference>
<dbReference type="AlphaFoldDB" id="A0A0F9ICJ0"/>
<sequence>MNSIAPEIRFLYYYYLGTKHGMRDQKVLDLIKELVSEGHSVETSVAAVIERLKNKEDKSDEVG</sequence>
<comment type="caution">
    <text evidence="1">The sequence shown here is derived from an EMBL/GenBank/DDBJ whole genome shotgun (WGS) entry which is preliminary data.</text>
</comment>
<gene>
    <name evidence="1" type="ORF">LCGC14_1596430</name>
</gene>